<accession>A0ABY0FS66</accession>
<evidence type="ECO:0000313" key="2">
    <source>
        <dbReference type="Proteomes" id="UP000293195"/>
    </source>
</evidence>
<organism evidence="1 2">
    <name type="scientific">Alternaria tenuissima</name>
    <dbReference type="NCBI Taxonomy" id="119927"/>
    <lineage>
        <taxon>Eukaryota</taxon>
        <taxon>Fungi</taxon>
        <taxon>Dikarya</taxon>
        <taxon>Ascomycota</taxon>
        <taxon>Pezizomycotina</taxon>
        <taxon>Dothideomycetes</taxon>
        <taxon>Pleosporomycetidae</taxon>
        <taxon>Pleosporales</taxon>
        <taxon>Pleosporineae</taxon>
        <taxon>Pleosporaceae</taxon>
        <taxon>Alternaria</taxon>
        <taxon>Alternaria sect. Alternaria</taxon>
        <taxon>Alternaria alternata complex</taxon>
    </lineage>
</organism>
<dbReference type="Proteomes" id="UP000293195">
    <property type="component" value="Unassembled WGS sequence"/>
</dbReference>
<gene>
    <name evidence="1" type="ORF">AA0119_g12115</name>
</gene>
<keyword evidence="2" id="KW-1185">Reference proteome</keyword>
<proteinExistence type="predicted"/>
<name>A0ABY0FS66_9PLEO</name>
<dbReference type="EMBL" id="PDXF01000107">
    <property type="protein sequence ID" value="RYN88120.1"/>
    <property type="molecule type" value="Genomic_DNA"/>
</dbReference>
<evidence type="ECO:0008006" key="3">
    <source>
        <dbReference type="Google" id="ProtNLM"/>
    </source>
</evidence>
<evidence type="ECO:0000313" key="1">
    <source>
        <dbReference type="EMBL" id="RYN88120.1"/>
    </source>
</evidence>
<comment type="caution">
    <text evidence="1">The sequence shown here is derived from an EMBL/GenBank/DDBJ whole genome shotgun (WGS) entry which is preliminary data.</text>
</comment>
<sequence length="43" mass="4886">MIELAVREGDHGREWLASLDKCIARDSDLDVDALMLEDWIGIN</sequence>
<reference evidence="2" key="1">
    <citation type="journal article" date="2019" name="bioRxiv">
        <title>Genomics, evolutionary history and diagnostics of the Alternaria alternata species group including apple and Asian pear pathotypes.</title>
        <authorList>
            <person name="Armitage A.D."/>
            <person name="Cockerton H.M."/>
            <person name="Sreenivasaprasad S."/>
            <person name="Woodhall J.W."/>
            <person name="Lane C.R."/>
            <person name="Harrison R.J."/>
            <person name="Clarkson J.P."/>
        </authorList>
    </citation>
    <scope>NUCLEOTIDE SEQUENCE [LARGE SCALE GENOMIC DNA]</scope>
    <source>
        <strain evidence="2">FERA 635</strain>
    </source>
</reference>
<protein>
    <recommendedName>
        <fullName evidence="3">PH domain-containing protein</fullName>
    </recommendedName>
</protein>